<evidence type="ECO:0000256" key="9">
    <source>
        <dbReference type="SAM" id="Phobius"/>
    </source>
</evidence>
<evidence type="ECO:0000313" key="11">
    <source>
        <dbReference type="EMBL" id="KAG5683614.1"/>
    </source>
</evidence>
<gene>
    <name evidence="11" type="ORF">PVAND_012887</name>
</gene>
<keyword evidence="4 9" id="KW-1133">Transmembrane helix</keyword>
<dbReference type="EMBL" id="JADBJN010000001">
    <property type="protein sequence ID" value="KAG5683614.1"/>
    <property type="molecule type" value="Genomic_DNA"/>
</dbReference>
<dbReference type="GO" id="GO:0016020">
    <property type="term" value="C:membrane"/>
    <property type="evidence" value="ECO:0007669"/>
    <property type="project" value="UniProtKB-SubCell"/>
</dbReference>
<dbReference type="Gene3D" id="1.20.1070.10">
    <property type="entry name" value="Rhodopsin 7-helix transmembrane proteins"/>
    <property type="match status" value="1"/>
</dbReference>
<evidence type="ECO:0000256" key="8">
    <source>
        <dbReference type="ARBA" id="ARBA00023224"/>
    </source>
</evidence>
<evidence type="ECO:0000259" key="10">
    <source>
        <dbReference type="PROSITE" id="PS50262"/>
    </source>
</evidence>
<organism evidence="11 12">
    <name type="scientific">Polypedilum vanderplanki</name>
    <name type="common">Sleeping chironomid midge</name>
    <dbReference type="NCBI Taxonomy" id="319348"/>
    <lineage>
        <taxon>Eukaryota</taxon>
        <taxon>Metazoa</taxon>
        <taxon>Ecdysozoa</taxon>
        <taxon>Arthropoda</taxon>
        <taxon>Hexapoda</taxon>
        <taxon>Insecta</taxon>
        <taxon>Pterygota</taxon>
        <taxon>Neoptera</taxon>
        <taxon>Endopterygota</taxon>
        <taxon>Diptera</taxon>
        <taxon>Nematocera</taxon>
        <taxon>Chironomoidea</taxon>
        <taxon>Chironomidae</taxon>
        <taxon>Chironominae</taxon>
        <taxon>Polypedilum</taxon>
        <taxon>Polypedilum</taxon>
    </lineage>
</organism>
<dbReference type="Proteomes" id="UP001107558">
    <property type="component" value="Chromosome 1"/>
</dbReference>
<comment type="similarity">
    <text evidence="2">Belongs to the G-protein coupled receptor 1 family.</text>
</comment>
<dbReference type="PANTHER" id="PTHR24235">
    <property type="entry name" value="NEUROPEPTIDE Y RECEPTOR"/>
    <property type="match status" value="1"/>
</dbReference>
<feature type="transmembrane region" description="Helical" evidence="9">
    <location>
        <begin position="26"/>
        <end position="51"/>
    </location>
</feature>
<sequence>MDDNITYIEEDTFSELDYNSDPLLRIIASILLFILVLFGVFGNLALIHIIANKWRIQTSFNLFIANIALADILITVAMTSFLLSHMFFGEFIYGEIVCKIIVFLNYFGPNLTTFSIIMALVVLQFEVIGFKYSSIAIGITYIISSPVGVLYANFAKIIKIDANSESESVQIEHCIEDFPNYETQINVEYFGNFFIIVLPIICLIFYFFLKTLSKCTKYKILPGFPQEKLIVLLAILNTFVWILMLEIGFLSQVLETSIYLLLFIAHTTIGFSIILKPILYALLHEGFKKELKVIVGWKTNAVDRAQLF</sequence>
<dbReference type="SUPFAM" id="SSF81321">
    <property type="entry name" value="Family A G protein-coupled receptor-like"/>
    <property type="match status" value="1"/>
</dbReference>
<keyword evidence="7" id="KW-0675">Receptor</keyword>
<feature type="transmembrane region" description="Helical" evidence="9">
    <location>
        <begin position="63"/>
        <end position="88"/>
    </location>
</feature>
<dbReference type="OrthoDB" id="5952899at2759"/>
<feature type="transmembrane region" description="Helical" evidence="9">
    <location>
        <begin position="135"/>
        <end position="154"/>
    </location>
</feature>
<dbReference type="PROSITE" id="PS50262">
    <property type="entry name" value="G_PROTEIN_RECEP_F1_2"/>
    <property type="match status" value="1"/>
</dbReference>
<dbReference type="AlphaFoldDB" id="A0A9J6CPU5"/>
<keyword evidence="6 9" id="KW-0472">Membrane</keyword>
<keyword evidence="12" id="KW-1185">Reference proteome</keyword>
<name>A0A9J6CPU5_POLVA</name>
<dbReference type="GO" id="GO:0004930">
    <property type="term" value="F:G protein-coupled receptor activity"/>
    <property type="evidence" value="ECO:0007669"/>
    <property type="project" value="UniProtKB-KW"/>
</dbReference>
<evidence type="ECO:0000256" key="1">
    <source>
        <dbReference type="ARBA" id="ARBA00004141"/>
    </source>
</evidence>
<evidence type="ECO:0000256" key="2">
    <source>
        <dbReference type="ARBA" id="ARBA00010663"/>
    </source>
</evidence>
<dbReference type="InterPro" id="IPR000276">
    <property type="entry name" value="GPCR_Rhodpsn"/>
</dbReference>
<evidence type="ECO:0000256" key="4">
    <source>
        <dbReference type="ARBA" id="ARBA00022989"/>
    </source>
</evidence>
<dbReference type="PRINTS" id="PR00237">
    <property type="entry name" value="GPCRRHODOPSN"/>
</dbReference>
<evidence type="ECO:0000256" key="5">
    <source>
        <dbReference type="ARBA" id="ARBA00023040"/>
    </source>
</evidence>
<keyword evidence="5" id="KW-0297">G-protein coupled receptor</keyword>
<feature type="transmembrane region" description="Helical" evidence="9">
    <location>
        <begin position="100"/>
        <end position="123"/>
    </location>
</feature>
<proteinExistence type="inferred from homology"/>
<dbReference type="InterPro" id="IPR017452">
    <property type="entry name" value="GPCR_Rhodpsn_7TM"/>
</dbReference>
<keyword evidence="3 9" id="KW-0812">Transmembrane</keyword>
<feature type="transmembrane region" description="Helical" evidence="9">
    <location>
        <begin position="257"/>
        <end position="283"/>
    </location>
</feature>
<comment type="caution">
    <text evidence="11">The sequence shown here is derived from an EMBL/GenBank/DDBJ whole genome shotgun (WGS) entry which is preliminary data.</text>
</comment>
<evidence type="ECO:0000256" key="3">
    <source>
        <dbReference type="ARBA" id="ARBA00022692"/>
    </source>
</evidence>
<comment type="subcellular location">
    <subcellularLocation>
        <location evidence="1">Membrane</location>
        <topology evidence="1">Multi-pass membrane protein</topology>
    </subcellularLocation>
</comment>
<feature type="transmembrane region" description="Helical" evidence="9">
    <location>
        <begin position="189"/>
        <end position="209"/>
    </location>
</feature>
<evidence type="ECO:0000256" key="7">
    <source>
        <dbReference type="ARBA" id="ARBA00023170"/>
    </source>
</evidence>
<evidence type="ECO:0000256" key="6">
    <source>
        <dbReference type="ARBA" id="ARBA00023136"/>
    </source>
</evidence>
<dbReference type="Pfam" id="PF00001">
    <property type="entry name" value="7tm_1"/>
    <property type="match status" value="1"/>
</dbReference>
<protein>
    <recommendedName>
        <fullName evidence="10">G-protein coupled receptors family 1 profile domain-containing protein</fullName>
    </recommendedName>
</protein>
<keyword evidence="8" id="KW-0807">Transducer</keyword>
<dbReference type="PANTHER" id="PTHR24235:SF29">
    <property type="entry name" value="GH23382P"/>
    <property type="match status" value="1"/>
</dbReference>
<accession>A0A9J6CPU5</accession>
<reference evidence="11" key="1">
    <citation type="submission" date="2021-03" db="EMBL/GenBank/DDBJ databases">
        <title>Chromosome level genome of the anhydrobiotic midge Polypedilum vanderplanki.</title>
        <authorList>
            <person name="Yoshida Y."/>
            <person name="Kikawada T."/>
            <person name="Gusev O."/>
        </authorList>
    </citation>
    <scope>NUCLEOTIDE SEQUENCE</scope>
    <source>
        <strain evidence="11">NIAS01</strain>
        <tissue evidence="11">Whole body or cell culture</tissue>
    </source>
</reference>
<evidence type="ECO:0000313" key="12">
    <source>
        <dbReference type="Proteomes" id="UP001107558"/>
    </source>
</evidence>
<feature type="transmembrane region" description="Helical" evidence="9">
    <location>
        <begin position="229"/>
        <end position="251"/>
    </location>
</feature>
<feature type="domain" description="G-protein coupled receptors family 1 profile" evidence="10">
    <location>
        <begin position="42"/>
        <end position="280"/>
    </location>
</feature>